<dbReference type="PANTHER" id="PTHR41786:SF1">
    <property type="entry name" value="6-HYDROXYMETHYLPTERIN DIPHOSPHOKINASE MPTE-LIKE DOMAIN-CONTAINING PROTEIN"/>
    <property type="match status" value="1"/>
</dbReference>
<evidence type="ECO:0000313" key="2">
    <source>
        <dbReference type="EMBL" id="EFQ23502.1"/>
    </source>
</evidence>
<dbReference type="STRING" id="584708.Apau_1075"/>
<accession>E3CXD6</accession>
<dbReference type="EMBL" id="CM001022">
    <property type="protein sequence ID" value="EFQ23502.1"/>
    <property type="molecule type" value="Genomic_DNA"/>
</dbReference>
<dbReference type="Proteomes" id="UP000005096">
    <property type="component" value="Chromosome"/>
</dbReference>
<gene>
    <name evidence="2" type="ORF">Apau_1075</name>
</gene>
<dbReference type="PANTHER" id="PTHR41786">
    <property type="entry name" value="MOTILITY ACCESSORY FACTOR MAF"/>
    <property type="match status" value="1"/>
</dbReference>
<evidence type="ECO:0000259" key="1">
    <source>
        <dbReference type="Pfam" id="PF01973"/>
    </source>
</evidence>
<dbReference type="AlphaFoldDB" id="E3CXD6"/>
<reference evidence="2 3" key="1">
    <citation type="journal article" date="2010" name="Stand. Genomic Sci.">
        <title>Non-contiguous finished genome sequence of Aminomonas paucivorans type strain (GLU-3).</title>
        <authorList>
            <person name="Pitluck S."/>
            <person name="Yasawong M."/>
            <person name="Held B."/>
            <person name="Lapidus A."/>
            <person name="Nolan M."/>
            <person name="Copeland A."/>
            <person name="Lucas S."/>
            <person name="Del Rio T.G."/>
            <person name="Tice H."/>
            <person name="Cheng J.F."/>
            <person name="Chertkov O."/>
            <person name="Goodwin L."/>
            <person name="Tapia R."/>
            <person name="Han C."/>
            <person name="Liolios K."/>
            <person name="Ivanova N."/>
            <person name="Mavromatis K."/>
            <person name="Ovchinnikova G."/>
            <person name="Pati A."/>
            <person name="Chen A."/>
            <person name="Palaniappan K."/>
            <person name="Land M."/>
            <person name="Hauser L."/>
            <person name="Chang Y.J."/>
            <person name="Jeffries C.D."/>
            <person name="Pukall R."/>
            <person name="Spring S."/>
            <person name="Rohde M."/>
            <person name="Sikorski J."/>
            <person name="Goker M."/>
            <person name="Woyke T."/>
            <person name="Bristow J."/>
            <person name="Eisen J.A."/>
            <person name="Markowitz V."/>
            <person name="Hugenholtz P."/>
            <person name="Kyrpides N.C."/>
            <person name="Klenk H.P."/>
        </authorList>
    </citation>
    <scope>NUCLEOTIDE SEQUENCE [LARGE SCALE GENOMIC DNA]</scope>
    <source>
        <strain evidence="2 3">DSM 12260</strain>
    </source>
</reference>
<dbReference type="eggNOG" id="COG2604">
    <property type="taxonomic scope" value="Bacteria"/>
</dbReference>
<proteinExistence type="predicted"/>
<sequence>MELPAQLKKNLDILTKVQPRLASRLSAYLREKGLPPEPTLKETSQGRWVEGLGEKPFFEPQGTPGPLRSTKGVFLVYGLGYPPYLIQVLRSLPPSALSVVVVEPSWELLLHTLAKSSVYQALPRGCRISFLVDQDRALLDEAFAHNVVPLGIFPLGDAELVVHRGLDETRSDHQLFDAIKKEILYRLTMLGNSPEDTLLGVRHGALNTPRILANPTLESLKPRFEGKPFVCVAAGPSLDKNVEQLVGMEDRCVIVACDTVLLPLLRRGIRPHVVTSIERPFLNYEVYVPQVLKEFPQEAREILLVCQSVSHPLMAGRWPGPCIVVGKAESPTDRWLVGKILGGTIMISGMSVAHMAFSFASLMRASAIAFIGLDLAFSKEGDTHAKGILPQALMNDEKTRDRICVPGSLGDEVETNVIWLSFLQMFERLLSALGTRIAVSDCTEGGAYIEGMKIEPFDDYIRRECSCLSNEPIFLMENDSLEGFFPAVDRIQEIRDRIGQELDALNRVETLLEKIEETVSRAAAPALTAKRRQELGGAVADLLDECHRSNPVVSFVGQSYTHMAGASLAELRFLETVEQVDQWVQLHREMVEAHRVGVAFLRQWLEYLRPVLESSEEGAWPEATEIQPRFSAFLGQEVTDLRSPEACFLSRYLCAHDLEEGCWPPQLRWEAARFLACQGRSFEARRIMKRAYESLEGLPAPRESIAAFFLDWARMLGSHDLCELPLYAEALEVLESVGEFSDSPDQRVELERLRRHLLEEQRDFLKRFRKVTPFQDRTLRLLLHRNRAEEALTKRNLPEALRWVRSMLDEGLESYPGTCVPMAHWLLRTALNCRFAADPVIAKASREALDDLWSRRGLLAQKGFSWPPEMQAYLEEQGLQVFTQTADTQPVDLQEGEVVPGD</sequence>
<protein>
    <recommendedName>
        <fullName evidence="1">6-hydroxymethylpterin diphosphokinase MptE-like domain-containing protein</fullName>
    </recommendedName>
</protein>
<name>E3CXD6_9BACT</name>
<dbReference type="InterPro" id="IPR002826">
    <property type="entry name" value="MptE-like"/>
</dbReference>
<keyword evidence="3" id="KW-1185">Reference proteome</keyword>
<dbReference type="PaxDb" id="584708-Apau_1075"/>
<evidence type="ECO:0000313" key="3">
    <source>
        <dbReference type="Proteomes" id="UP000005096"/>
    </source>
</evidence>
<dbReference type="Pfam" id="PF01973">
    <property type="entry name" value="MptE-like"/>
    <property type="match status" value="1"/>
</dbReference>
<dbReference type="HOGENOM" id="CLU_321240_0_0_0"/>
<feature type="domain" description="6-hydroxymethylpterin diphosphokinase MptE-like" evidence="1">
    <location>
        <begin position="207"/>
        <end position="379"/>
    </location>
</feature>
<organism evidence="2 3">
    <name type="scientific">Aminomonas paucivorans DSM 12260</name>
    <dbReference type="NCBI Taxonomy" id="584708"/>
    <lineage>
        <taxon>Bacteria</taxon>
        <taxon>Thermotogati</taxon>
        <taxon>Synergistota</taxon>
        <taxon>Synergistia</taxon>
        <taxon>Synergistales</taxon>
        <taxon>Synergistaceae</taxon>
        <taxon>Aminomonas</taxon>
    </lineage>
</organism>